<evidence type="ECO:0000313" key="3">
    <source>
        <dbReference type="Proteomes" id="UP000295192"/>
    </source>
</evidence>
<feature type="region of interest" description="Disordered" evidence="1">
    <location>
        <begin position="1"/>
        <end position="60"/>
    </location>
</feature>
<gene>
    <name evidence="2" type="ORF">AWZ03_002233</name>
</gene>
<dbReference type="Proteomes" id="UP000295192">
    <property type="component" value="Unassembled WGS sequence"/>
</dbReference>
<feature type="compositionally biased region" description="Low complexity" evidence="1">
    <location>
        <begin position="25"/>
        <end position="58"/>
    </location>
</feature>
<organism evidence="2 3">
    <name type="scientific">Drosophila navojoa</name>
    <name type="common">Fruit fly</name>
    <dbReference type="NCBI Taxonomy" id="7232"/>
    <lineage>
        <taxon>Eukaryota</taxon>
        <taxon>Metazoa</taxon>
        <taxon>Ecdysozoa</taxon>
        <taxon>Arthropoda</taxon>
        <taxon>Hexapoda</taxon>
        <taxon>Insecta</taxon>
        <taxon>Pterygota</taxon>
        <taxon>Neoptera</taxon>
        <taxon>Endopterygota</taxon>
        <taxon>Diptera</taxon>
        <taxon>Brachycera</taxon>
        <taxon>Muscomorpha</taxon>
        <taxon>Ephydroidea</taxon>
        <taxon>Drosophilidae</taxon>
        <taxon>Drosophila</taxon>
    </lineage>
</organism>
<keyword evidence="3" id="KW-1185">Reference proteome</keyword>
<protein>
    <submittedName>
        <fullName evidence="2">Uncharacterized protein</fullName>
    </submittedName>
</protein>
<dbReference type="AlphaFoldDB" id="A0A484BRN5"/>
<reference evidence="2 3" key="1">
    <citation type="journal article" date="2019" name="J. Hered.">
        <title>An Improved Genome Assembly for Drosophila navojoa, the Basal Species in the mojavensis Cluster.</title>
        <authorList>
            <person name="Vanderlinde T."/>
            <person name="Dupim E.G."/>
            <person name="Nazario-Yepiz N.O."/>
            <person name="Carvalho A.B."/>
        </authorList>
    </citation>
    <scope>NUCLEOTIDE SEQUENCE [LARGE SCALE GENOMIC DNA]</scope>
    <source>
        <strain evidence="2">Navoj_Jal97</strain>
        <tissue evidence="2">Whole organism</tissue>
    </source>
</reference>
<sequence length="101" mass="11206">MDSGQWTTGGGQQQPAAYSGSDMPTGSKGNTNSNNKSNNKSQPVLQQQQEQQQEQQEQTFVGQQAIHFVTWEKLHGMRCQTMRLATAARRLPTGDWAPFVP</sequence>
<evidence type="ECO:0000256" key="1">
    <source>
        <dbReference type="SAM" id="MobiDB-lite"/>
    </source>
</evidence>
<dbReference type="EMBL" id="LSRL02000009">
    <property type="protein sequence ID" value="TDG51438.1"/>
    <property type="molecule type" value="Genomic_DNA"/>
</dbReference>
<evidence type="ECO:0000313" key="2">
    <source>
        <dbReference type="EMBL" id="TDG51438.1"/>
    </source>
</evidence>
<comment type="caution">
    <text evidence="2">The sequence shown here is derived from an EMBL/GenBank/DDBJ whole genome shotgun (WGS) entry which is preliminary data.</text>
</comment>
<proteinExistence type="predicted"/>
<name>A0A484BRN5_DRONA</name>
<accession>A0A484BRN5</accession>